<reference evidence="1 2" key="2">
    <citation type="journal article" date="2022" name="Mol. Ecol. Resour.">
        <title>The genomes of chicory, endive, great burdock and yacon provide insights into Asteraceae paleo-polyploidization history and plant inulin production.</title>
        <authorList>
            <person name="Fan W."/>
            <person name="Wang S."/>
            <person name="Wang H."/>
            <person name="Wang A."/>
            <person name="Jiang F."/>
            <person name="Liu H."/>
            <person name="Zhao H."/>
            <person name="Xu D."/>
            <person name="Zhang Y."/>
        </authorList>
    </citation>
    <scope>NUCLEOTIDE SEQUENCE [LARGE SCALE GENOMIC DNA]</scope>
    <source>
        <strain evidence="2">cv. Yunnan</strain>
        <tissue evidence="1">Leaves</tissue>
    </source>
</reference>
<evidence type="ECO:0000313" key="1">
    <source>
        <dbReference type="EMBL" id="KAI3828226.1"/>
    </source>
</evidence>
<organism evidence="1 2">
    <name type="scientific">Smallanthus sonchifolius</name>
    <dbReference type="NCBI Taxonomy" id="185202"/>
    <lineage>
        <taxon>Eukaryota</taxon>
        <taxon>Viridiplantae</taxon>
        <taxon>Streptophyta</taxon>
        <taxon>Embryophyta</taxon>
        <taxon>Tracheophyta</taxon>
        <taxon>Spermatophyta</taxon>
        <taxon>Magnoliopsida</taxon>
        <taxon>eudicotyledons</taxon>
        <taxon>Gunneridae</taxon>
        <taxon>Pentapetalae</taxon>
        <taxon>asterids</taxon>
        <taxon>campanulids</taxon>
        <taxon>Asterales</taxon>
        <taxon>Asteraceae</taxon>
        <taxon>Asteroideae</taxon>
        <taxon>Heliantheae alliance</taxon>
        <taxon>Millerieae</taxon>
        <taxon>Smallanthus</taxon>
    </lineage>
</organism>
<proteinExistence type="predicted"/>
<sequence>MPPKSSDFPHEDSDYQSGFGNHFSSEAIAGALPQGQNSPLICPLGLYAEQISGTSFTAPRNLNQRRYTPNISMDNCAFCNADGDFLIVPQMGRLWITTECGKLQVSPGEVVILPQGFRFSIALPDGPSRGYVAEVRMVLLLNGISLFPQLHLSGKLAQVTQSYKNLGANFLLLNKISRHSTWLLAWHGNYVPYKYDLSKFCPYNTVLVDHGDPSINTVLTAPTVKPGVA</sequence>
<dbReference type="Proteomes" id="UP001056120">
    <property type="component" value="Linkage Group LG01"/>
</dbReference>
<keyword evidence="2" id="KW-1185">Reference proteome</keyword>
<name>A0ACB9K7E2_9ASTR</name>
<comment type="caution">
    <text evidence="1">The sequence shown here is derived from an EMBL/GenBank/DDBJ whole genome shotgun (WGS) entry which is preliminary data.</text>
</comment>
<protein>
    <submittedName>
        <fullName evidence="1">Uncharacterized protein</fullName>
    </submittedName>
</protein>
<gene>
    <name evidence="1" type="ORF">L1987_02323</name>
</gene>
<accession>A0ACB9K7E2</accession>
<dbReference type="EMBL" id="CM042018">
    <property type="protein sequence ID" value="KAI3828226.1"/>
    <property type="molecule type" value="Genomic_DNA"/>
</dbReference>
<reference evidence="2" key="1">
    <citation type="journal article" date="2022" name="Mol. Ecol. Resour.">
        <title>The genomes of chicory, endive, great burdock and yacon provide insights into Asteraceae palaeo-polyploidization history and plant inulin production.</title>
        <authorList>
            <person name="Fan W."/>
            <person name="Wang S."/>
            <person name="Wang H."/>
            <person name="Wang A."/>
            <person name="Jiang F."/>
            <person name="Liu H."/>
            <person name="Zhao H."/>
            <person name="Xu D."/>
            <person name="Zhang Y."/>
        </authorList>
    </citation>
    <scope>NUCLEOTIDE SEQUENCE [LARGE SCALE GENOMIC DNA]</scope>
    <source>
        <strain evidence="2">cv. Yunnan</strain>
    </source>
</reference>
<evidence type="ECO:0000313" key="2">
    <source>
        <dbReference type="Proteomes" id="UP001056120"/>
    </source>
</evidence>